<gene>
    <name evidence="1" type="ORF">KSP40_PGU010601</name>
</gene>
<comment type="caution">
    <text evidence="1">The sequence shown here is derived from an EMBL/GenBank/DDBJ whole genome shotgun (WGS) entry which is preliminary data.</text>
</comment>
<dbReference type="EMBL" id="JBBWWR010000011">
    <property type="protein sequence ID" value="KAK8959516.1"/>
    <property type="molecule type" value="Genomic_DNA"/>
</dbReference>
<dbReference type="Proteomes" id="UP001412067">
    <property type="component" value="Unassembled WGS sequence"/>
</dbReference>
<protein>
    <submittedName>
        <fullName evidence="1">Uncharacterized protein</fullName>
    </submittedName>
</protein>
<keyword evidence="2" id="KW-1185">Reference proteome</keyword>
<evidence type="ECO:0000313" key="1">
    <source>
        <dbReference type="EMBL" id="KAK8959516.1"/>
    </source>
</evidence>
<evidence type="ECO:0000313" key="2">
    <source>
        <dbReference type="Proteomes" id="UP001412067"/>
    </source>
</evidence>
<sequence length="125" mass="15099">MKEEGKDIHFSPNSSIERSREAFAAIVLVWESFRTLLYDVDKEYFAYTDWIWSRYWHGFEEVLIANTGFLQFDIEAVTIRMEEQFIKYGKGRIILEDDDEGNRWLPENPFEVRSDWEQHTLDQYC</sequence>
<reference evidence="1 2" key="1">
    <citation type="journal article" date="2022" name="Nat. Plants">
        <title>Genomes of leafy and leafless Platanthera orchids illuminate the evolution of mycoheterotrophy.</title>
        <authorList>
            <person name="Li M.H."/>
            <person name="Liu K.W."/>
            <person name="Li Z."/>
            <person name="Lu H.C."/>
            <person name="Ye Q.L."/>
            <person name="Zhang D."/>
            <person name="Wang J.Y."/>
            <person name="Li Y.F."/>
            <person name="Zhong Z.M."/>
            <person name="Liu X."/>
            <person name="Yu X."/>
            <person name="Liu D.K."/>
            <person name="Tu X.D."/>
            <person name="Liu B."/>
            <person name="Hao Y."/>
            <person name="Liao X.Y."/>
            <person name="Jiang Y.T."/>
            <person name="Sun W.H."/>
            <person name="Chen J."/>
            <person name="Chen Y.Q."/>
            <person name="Ai Y."/>
            <person name="Zhai J.W."/>
            <person name="Wu S.S."/>
            <person name="Zhou Z."/>
            <person name="Hsiao Y.Y."/>
            <person name="Wu W.L."/>
            <person name="Chen Y.Y."/>
            <person name="Lin Y.F."/>
            <person name="Hsu J.L."/>
            <person name="Li C.Y."/>
            <person name="Wang Z.W."/>
            <person name="Zhao X."/>
            <person name="Zhong W.Y."/>
            <person name="Ma X.K."/>
            <person name="Ma L."/>
            <person name="Huang J."/>
            <person name="Chen G.Z."/>
            <person name="Huang M.Z."/>
            <person name="Huang L."/>
            <person name="Peng D.H."/>
            <person name="Luo Y.B."/>
            <person name="Zou S.Q."/>
            <person name="Chen S.P."/>
            <person name="Lan S."/>
            <person name="Tsai W.C."/>
            <person name="Van de Peer Y."/>
            <person name="Liu Z.J."/>
        </authorList>
    </citation>
    <scope>NUCLEOTIDE SEQUENCE [LARGE SCALE GENOMIC DNA]</scope>
    <source>
        <strain evidence="1">Lor288</strain>
    </source>
</reference>
<organism evidence="1 2">
    <name type="scientific">Platanthera guangdongensis</name>
    <dbReference type="NCBI Taxonomy" id="2320717"/>
    <lineage>
        <taxon>Eukaryota</taxon>
        <taxon>Viridiplantae</taxon>
        <taxon>Streptophyta</taxon>
        <taxon>Embryophyta</taxon>
        <taxon>Tracheophyta</taxon>
        <taxon>Spermatophyta</taxon>
        <taxon>Magnoliopsida</taxon>
        <taxon>Liliopsida</taxon>
        <taxon>Asparagales</taxon>
        <taxon>Orchidaceae</taxon>
        <taxon>Orchidoideae</taxon>
        <taxon>Orchideae</taxon>
        <taxon>Orchidinae</taxon>
        <taxon>Platanthera</taxon>
    </lineage>
</organism>
<proteinExistence type="predicted"/>
<accession>A0ABR2M6E2</accession>
<name>A0ABR2M6E2_9ASPA</name>